<protein>
    <submittedName>
        <fullName evidence="2">Uncharacterized protein LOC112055210</fullName>
    </submittedName>
</protein>
<sequence length="1164" mass="137666">MTSVVVDGYTLGEKHKSYNKLVNEAVKNNPTQQITALNYDDPDLDNLYRIDVACNIKNVAYILEALKSEDMLYVSRVIKQSKWLITDHQYSSIINPDYLHNNLSPQMTTKAFNKLILHIRLNLEDENRVEEFFNYYKEKDLQKSLKWLPRCSNTFIENIIRKHAHDIKPQIMNRLYKKSITFLEIFLRSFDNDCYHYKGDFIKPAMFLVKQNVEKFLDIVEESDEGYMPGFGPNSTKTAMENYSERIMKNLERYVHILHIPTFAKFIRNEDAKDFILTYIKNLNMRYWFNHQNIKYFLNRMPKEEVFDFIKKYFIEKSYDKDDLNGETWYNIVEQCSPYTRNASSSKSIYSWYSYAPFNRAFDDLIRLIRNESNPAERFLIFSVMLTCASSDMQNVLMILKYYREHHINEPFKFKMQFVNLLISKTDTHKYSNEAWGYLNELFNSMELYMTFDHNLQSCVRCIIVYNVINGKNIPEVLENKFVFENLDNKVKFTVEEREKIFNYLYKYLTRKIMNDLKTEKDFEESVNNIIEILNLLKSWNKDLKDYPYILQKIKELIVIKKENSWNQDLSGIYNVKKSWRKLLLSESILLNPAEDSCINALKYCPQLLDIYREEINTLFINDNMFLERFLLKIRIYWYQPLAKSIKTTLLKSLNQKSSHVALIKGICTLLSRKEIFDFIQKYVPTEFKIDWSQPDNLELCIRKCIAKSMHIARPQPALTLALMYAKGDYLQYVLPSLNAILYNSSAAYICVHIPTLLNTPVSLQQHGIRAAFSKLKHEELKYTFSNIWKSNQNSTIRTVIFCQTFNKLCKETDESVILETWDLLSTFIENLTTDENKKIYLTLTKSNKVPLSVRGAFWMKSYDFLKKLPATANCNSLVDDLKSQMDEVMETLDADFMAKFCFENFDHQFTTQDYAYTYQVSLYLLSTKTETAQNERYEKIFIPILEKAIAMWDKQHENVYYARFNLNAILACMSREFESVVLKKNMMIPIAMYTAVLNKLRSSLPAVESYTILTNVKLSLGYMQILHDISTNAESDFTEKKGKNQDDIWTDLHANAAPIFGRLCLNYLKEDVKNHFPSIYFIFAEILDNIFSRYSKSDLLLIMLKEFLESKDFIEGYFLVMKLMPTYLYKDSEKVLRHDLLDIISHHPSEEVAMQYWLMRCLI</sequence>
<accession>A0A6J1P1A2</accession>
<evidence type="ECO:0000313" key="1">
    <source>
        <dbReference type="Proteomes" id="UP001652582"/>
    </source>
</evidence>
<proteinExistence type="predicted"/>
<dbReference type="RefSeq" id="XP_023950998.2">
    <property type="nucleotide sequence ID" value="XM_024095230.2"/>
</dbReference>
<organism evidence="1 2">
    <name type="scientific">Bicyclus anynana</name>
    <name type="common">Squinting bush brown butterfly</name>
    <dbReference type="NCBI Taxonomy" id="110368"/>
    <lineage>
        <taxon>Eukaryota</taxon>
        <taxon>Metazoa</taxon>
        <taxon>Ecdysozoa</taxon>
        <taxon>Arthropoda</taxon>
        <taxon>Hexapoda</taxon>
        <taxon>Insecta</taxon>
        <taxon>Pterygota</taxon>
        <taxon>Neoptera</taxon>
        <taxon>Endopterygota</taxon>
        <taxon>Lepidoptera</taxon>
        <taxon>Glossata</taxon>
        <taxon>Ditrysia</taxon>
        <taxon>Papilionoidea</taxon>
        <taxon>Nymphalidae</taxon>
        <taxon>Satyrinae</taxon>
        <taxon>Satyrini</taxon>
        <taxon>Mycalesina</taxon>
        <taxon>Bicyclus</taxon>
    </lineage>
</organism>
<name>A0A6J1P1A2_BICAN</name>
<dbReference type="Proteomes" id="UP001652582">
    <property type="component" value="Chromosome 8"/>
</dbReference>
<evidence type="ECO:0000313" key="2">
    <source>
        <dbReference type="RefSeq" id="XP_023950998.2"/>
    </source>
</evidence>
<keyword evidence="1" id="KW-1185">Reference proteome</keyword>
<dbReference type="GeneID" id="112055210"/>
<dbReference type="OrthoDB" id="7100635at2759"/>
<gene>
    <name evidence="2" type="primary">LOC112055210</name>
</gene>
<reference evidence="2" key="1">
    <citation type="submission" date="2025-08" db="UniProtKB">
        <authorList>
            <consortium name="RefSeq"/>
        </authorList>
    </citation>
    <scope>IDENTIFICATION</scope>
</reference>